<proteinExistence type="predicted"/>
<evidence type="ECO:0000313" key="2">
    <source>
        <dbReference type="Proteomes" id="UP000054559"/>
    </source>
</evidence>
<gene>
    <name evidence="1" type="ORF">CISG_09725</name>
</gene>
<dbReference type="STRING" id="454286.A0A0J8TH57"/>
<protein>
    <submittedName>
        <fullName evidence="1">Uncharacterized protein</fullName>
    </submittedName>
</protein>
<name>A0A0J8TH57_COCIT</name>
<dbReference type="AlphaFoldDB" id="A0A0J8TH57"/>
<dbReference type="Proteomes" id="UP000054559">
    <property type="component" value="Unassembled WGS sequence"/>
</dbReference>
<dbReference type="EMBL" id="DS268234">
    <property type="protein sequence ID" value="KMU73017.1"/>
    <property type="molecule type" value="Genomic_DNA"/>
</dbReference>
<accession>A0A0J8TH57</accession>
<sequence>MKVRNIEILFAWLWGWDSNGNNSNWLQKHRKSKQNQILFHQFFDIIICMYEVQQACEWWTIVKQIFICSHWILPYSSMAAF</sequence>
<evidence type="ECO:0000313" key="1">
    <source>
        <dbReference type="EMBL" id="KMU73017.1"/>
    </source>
</evidence>
<organism evidence="1 2">
    <name type="scientific">Coccidioides immitis RMSCC 3703</name>
    <dbReference type="NCBI Taxonomy" id="454286"/>
    <lineage>
        <taxon>Eukaryota</taxon>
        <taxon>Fungi</taxon>
        <taxon>Dikarya</taxon>
        <taxon>Ascomycota</taxon>
        <taxon>Pezizomycotina</taxon>
        <taxon>Eurotiomycetes</taxon>
        <taxon>Eurotiomycetidae</taxon>
        <taxon>Onygenales</taxon>
        <taxon>Onygenaceae</taxon>
        <taxon>Coccidioides</taxon>
    </lineage>
</organism>
<reference evidence="2" key="1">
    <citation type="journal article" date="2010" name="Genome Res.">
        <title>Population genomic sequencing of Coccidioides fungi reveals recent hybridization and transposon control.</title>
        <authorList>
            <person name="Neafsey D.E."/>
            <person name="Barker B.M."/>
            <person name="Sharpton T.J."/>
            <person name="Stajich J.E."/>
            <person name="Park D.J."/>
            <person name="Whiston E."/>
            <person name="Hung C.-Y."/>
            <person name="McMahan C."/>
            <person name="White J."/>
            <person name="Sykes S."/>
            <person name="Heiman D."/>
            <person name="Young S."/>
            <person name="Zeng Q."/>
            <person name="Abouelleil A."/>
            <person name="Aftuck L."/>
            <person name="Bessette D."/>
            <person name="Brown A."/>
            <person name="FitzGerald M."/>
            <person name="Lui A."/>
            <person name="Macdonald J.P."/>
            <person name="Priest M."/>
            <person name="Orbach M.J."/>
            <person name="Galgiani J.N."/>
            <person name="Kirkland T.N."/>
            <person name="Cole G.T."/>
            <person name="Birren B.W."/>
            <person name="Henn M.R."/>
            <person name="Taylor J.W."/>
            <person name="Rounsley S.D."/>
        </authorList>
    </citation>
    <scope>NUCLEOTIDE SEQUENCE [LARGE SCALE GENOMIC DNA]</scope>
    <source>
        <strain evidence="2">RMSCC 3703</strain>
    </source>
</reference>